<comment type="caution">
    <text evidence="6">The sequence shown here is derived from an EMBL/GenBank/DDBJ whole genome shotgun (WGS) entry which is preliminary data.</text>
</comment>
<dbReference type="GO" id="GO:0140359">
    <property type="term" value="F:ABC-type transporter activity"/>
    <property type="evidence" value="ECO:0007669"/>
    <property type="project" value="InterPro"/>
</dbReference>
<dbReference type="AlphaFoldDB" id="A0A838CKY5"/>
<evidence type="ECO:0000256" key="2">
    <source>
        <dbReference type="ARBA" id="ARBA00022448"/>
    </source>
</evidence>
<dbReference type="Proteomes" id="UP000581408">
    <property type="component" value="Unassembled WGS sequence"/>
</dbReference>
<dbReference type="InterPro" id="IPR050683">
    <property type="entry name" value="Bact_Polysacc_Export_ATP-bd"/>
</dbReference>
<keyword evidence="3" id="KW-0547">Nucleotide-binding</keyword>
<dbReference type="GO" id="GO:0016020">
    <property type="term" value="C:membrane"/>
    <property type="evidence" value="ECO:0007669"/>
    <property type="project" value="InterPro"/>
</dbReference>
<name>A0A838CKY5_9CORY</name>
<dbReference type="InterPro" id="IPR015860">
    <property type="entry name" value="ABC_transpr_TagH-like"/>
</dbReference>
<organism evidence="6 7">
    <name type="scientific">Corynebacterium wankanglinii</name>
    <dbReference type="NCBI Taxonomy" id="2735136"/>
    <lineage>
        <taxon>Bacteria</taxon>
        <taxon>Bacillati</taxon>
        <taxon>Actinomycetota</taxon>
        <taxon>Actinomycetes</taxon>
        <taxon>Mycobacteriales</taxon>
        <taxon>Corynebacteriaceae</taxon>
        <taxon>Corynebacterium</taxon>
    </lineage>
</organism>
<keyword evidence="4 6" id="KW-0067">ATP-binding</keyword>
<dbReference type="Gene3D" id="3.40.50.300">
    <property type="entry name" value="P-loop containing nucleotide triphosphate hydrolases"/>
    <property type="match status" value="1"/>
</dbReference>
<dbReference type="InterPro" id="IPR027417">
    <property type="entry name" value="P-loop_NTPase"/>
</dbReference>
<evidence type="ECO:0000313" key="6">
    <source>
        <dbReference type="EMBL" id="MBA1835229.1"/>
    </source>
</evidence>
<dbReference type="Pfam" id="PF00005">
    <property type="entry name" value="ABC_tran"/>
    <property type="match status" value="1"/>
</dbReference>
<dbReference type="RefSeq" id="WP_181194626.1">
    <property type="nucleotide sequence ID" value="NZ_JABFEE010000005.1"/>
</dbReference>
<feature type="domain" description="ABC transporter" evidence="5">
    <location>
        <begin position="9"/>
        <end position="246"/>
    </location>
</feature>
<dbReference type="SUPFAM" id="SSF52540">
    <property type="entry name" value="P-loop containing nucleoside triphosphate hydrolases"/>
    <property type="match status" value="1"/>
</dbReference>
<dbReference type="InterPro" id="IPR003439">
    <property type="entry name" value="ABC_transporter-like_ATP-bd"/>
</dbReference>
<dbReference type="InterPro" id="IPR003593">
    <property type="entry name" value="AAA+_ATPase"/>
</dbReference>
<evidence type="ECO:0000256" key="1">
    <source>
        <dbReference type="ARBA" id="ARBA00005417"/>
    </source>
</evidence>
<dbReference type="PANTHER" id="PTHR46743">
    <property type="entry name" value="TEICHOIC ACIDS EXPORT ATP-BINDING PROTEIN TAGH"/>
    <property type="match status" value="1"/>
</dbReference>
<evidence type="ECO:0000256" key="4">
    <source>
        <dbReference type="ARBA" id="ARBA00022840"/>
    </source>
</evidence>
<protein>
    <submittedName>
        <fullName evidence="6">ABC transporter ATP-binding protein</fullName>
    </submittedName>
</protein>
<gene>
    <name evidence="6" type="ORF">HMC16_05760</name>
</gene>
<accession>A0A838CKY5</accession>
<dbReference type="EMBL" id="JABFEE010000005">
    <property type="protein sequence ID" value="MBA1835229.1"/>
    <property type="molecule type" value="Genomic_DNA"/>
</dbReference>
<evidence type="ECO:0000313" key="7">
    <source>
        <dbReference type="Proteomes" id="UP000581408"/>
    </source>
</evidence>
<evidence type="ECO:0000259" key="5">
    <source>
        <dbReference type="PROSITE" id="PS50893"/>
    </source>
</evidence>
<sequence>MRKLNKPTVIVDSVTRTYRSDNRRSLLGPWFGNKAGVRQVTALNNVSLAATAGECVGVLGRNGSGKSTLMRLIAGNESPDTGKVMVSATPTLLNVSAALQPKLTGRANIRLGLLAQGVPRDDIEKLSFEIQEFAEIGEAIDRPMATYSSGMGARLKFAISTAVRREILLVDEALGTGDAGFTEKAQERMSTFLDGAGTIFFVSHSMQSIKSICTRSIWLHEGRVIADGPTEAIGTLYNKWMARTARKNFGIADSLLRGVEKTYSAPNFHYQ</sequence>
<reference evidence="6 7" key="1">
    <citation type="submission" date="2020-05" db="EMBL/GenBank/DDBJ databases">
        <title>Descriptions of Corynebacterium xxxx sp. nov., Corynebacterium yyyy sp. nov. and Corynebacterium zzzz sp. nov.</title>
        <authorList>
            <person name="Zhang G."/>
        </authorList>
    </citation>
    <scope>NUCLEOTIDE SEQUENCE [LARGE SCALE GENOMIC DNA]</scope>
    <source>
        <strain evidence="7">zg-915</strain>
    </source>
</reference>
<evidence type="ECO:0000256" key="3">
    <source>
        <dbReference type="ARBA" id="ARBA00022741"/>
    </source>
</evidence>
<dbReference type="PROSITE" id="PS50893">
    <property type="entry name" value="ABC_TRANSPORTER_2"/>
    <property type="match status" value="1"/>
</dbReference>
<dbReference type="GO" id="GO:0005524">
    <property type="term" value="F:ATP binding"/>
    <property type="evidence" value="ECO:0007669"/>
    <property type="project" value="UniProtKB-KW"/>
</dbReference>
<comment type="similarity">
    <text evidence="1">Belongs to the ABC transporter superfamily.</text>
</comment>
<dbReference type="PANTHER" id="PTHR46743:SF2">
    <property type="entry name" value="TEICHOIC ACIDS EXPORT ATP-BINDING PROTEIN TAGH"/>
    <property type="match status" value="1"/>
</dbReference>
<dbReference type="SMART" id="SM00382">
    <property type="entry name" value="AAA"/>
    <property type="match status" value="1"/>
</dbReference>
<dbReference type="GO" id="GO:0016887">
    <property type="term" value="F:ATP hydrolysis activity"/>
    <property type="evidence" value="ECO:0007669"/>
    <property type="project" value="InterPro"/>
</dbReference>
<proteinExistence type="inferred from homology"/>
<keyword evidence="2" id="KW-0813">Transport</keyword>
<dbReference type="CDD" id="cd03220">
    <property type="entry name" value="ABC_KpsT_Wzt"/>
    <property type="match status" value="1"/>
</dbReference>